<evidence type="ECO:0000313" key="3">
    <source>
        <dbReference type="Proteomes" id="UP001596103"/>
    </source>
</evidence>
<evidence type="ECO:0000256" key="1">
    <source>
        <dbReference type="SAM" id="SignalP"/>
    </source>
</evidence>
<feature type="signal peptide" evidence="1">
    <location>
        <begin position="1"/>
        <end position="27"/>
    </location>
</feature>
<gene>
    <name evidence="2" type="ORF">ACFPTO_12965</name>
</gene>
<name>A0ABW0J9D8_9BURK</name>
<dbReference type="Pfam" id="PF09626">
    <property type="entry name" value="DHC"/>
    <property type="match status" value="1"/>
</dbReference>
<dbReference type="InterPro" id="IPR036280">
    <property type="entry name" value="Multihaem_cyt_sf"/>
</dbReference>
<comment type="caution">
    <text evidence="2">The sequence shown here is derived from an EMBL/GenBank/DDBJ whole genome shotgun (WGS) entry which is preliminary data.</text>
</comment>
<protein>
    <submittedName>
        <fullName evidence="2">Diheme cytochrome c</fullName>
    </submittedName>
</protein>
<reference evidence="3" key="1">
    <citation type="journal article" date="2019" name="Int. J. Syst. Evol. Microbiol.">
        <title>The Global Catalogue of Microorganisms (GCM) 10K type strain sequencing project: providing services to taxonomists for standard genome sequencing and annotation.</title>
        <authorList>
            <consortium name="The Broad Institute Genomics Platform"/>
            <consortium name="The Broad Institute Genome Sequencing Center for Infectious Disease"/>
            <person name="Wu L."/>
            <person name="Ma J."/>
        </authorList>
    </citation>
    <scope>NUCLEOTIDE SEQUENCE [LARGE SCALE GENOMIC DNA]</scope>
    <source>
        <strain evidence="3">CCUG 56042</strain>
    </source>
</reference>
<organism evidence="2 3">
    <name type="scientific">Paraburkholderia denitrificans</name>
    <dbReference type="NCBI Taxonomy" id="694025"/>
    <lineage>
        <taxon>Bacteria</taxon>
        <taxon>Pseudomonadati</taxon>
        <taxon>Pseudomonadota</taxon>
        <taxon>Betaproteobacteria</taxon>
        <taxon>Burkholderiales</taxon>
        <taxon>Burkholderiaceae</taxon>
        <taxon>Paraburkholderia</taxon>
    </lineage>
</organism>
<keyword evidence="3" id="KW-1185">Reference proteome</keyword>
<proteinExistence type="predicted"/>
<feature type="chain" id="PRO_5045731731" evidence="1">
    <location>
        <begin position="28"/>
        <end position="162"/>
    </location>
</feature>
<dbReference type="InterPro" id="IPR018588">
    <property type="entry name" value="Dihaem_cytochrome-c"/>
</dbReference>
<keyword evidence="1" id="KW-0732">Signal</keyword>
<sequence length="162" mass="17837">MRIRFASVIAYAFATLAATVLSGLAFAEEEQLQARSVTPLPKYQQECAACHIAYPPGTLPADSWRRILNNLDHHFGTNASLDAASVKQIESWLTAHAANAGRATSAPPEDRITRSTWFMAAHDEVPASTWRRPAVKSASNCAACHTRADQGNFDERYIRIPR</sequence>
<dbReference type="EMBL" id="JBHSMP010000016">
    <property type="protein sequence ID" value="MFC5429698.1"/>
    <property type="molecule type" value="Genomic_DNA"/>
</dbReference>
<evidence type="ECO:0000313" key="2">
    <source>
        <dbReference type="EMBL" id="MFC5429698.1"/>
    </source>
</evidence>
<dbReference type="Proteomes" id="UP001596103">
    <property type="component" value="Unassembled WGS sequence"/>
</dbReference>
<accession>A0ABW0J9D8</accession>
<dbReference type="RefSeq" id="WP_377711747.1">
    <property type="nucleotide sequence ID" value="NZ_JBHSMP010000016.1"/>
</dbReference>
<dbReference type="SUPFAM" id="SSF48695">
    <property type="entry name" value="Multiheme cytochromes"/>
    <property type="match status" value="1"/>
</dbReference>